<dbReference type="SUPFAM" id="SSF54814">
    <property type="entry name" value="Prokaryotic type KH domain (KH-domain type II)"/>
    <property type="match status" value="1"/>
</dbReference>
<feature type="compositionally biased region" description="Basic and acidic residues" evidence="9">
    <location>
        <begin position="1"/>
        <end position="38"/>
    </location>
</feature>
<accession>A0A1H2CAR8</accession>
<dbReference type="GO" id="GO:0070181">
    <property type="term" value="F:small ribosomal subunit rRNA binding"/>
    <property type="evidence" value="ECO:0007669"/>
    <property type="project" value="UniProtKB-UniRule"/>
</dbReference>
<comment type="subunit">
    <text evidence="6">Monomer.</text>
</comment>
<evidence type="ECO:0000256" key="3">
    <source>
        <dbReference type="ARBA" id="ARBA00022741"/>
    </source>
</evidence>
<dbReference type="STRING" id="113562.SAMN04489716_5487"/>
<keyword evidence="5 6" id="KW-0342">GTP-binding</keyword>
<feature type="region of interest" description="G2" evidence="7">
    <location>
        <begin position="292"/>
        <end position="296"/>
    </location>
</feature>
<dbReference type="AlphaFoldDB" id="A0A1H2CAR8"/>
<feature type="compositionally biased region" description="Low complexity" evidence="9">
    <location>
        <begin position="79"/>
        <end position="91"/>
    </location>
</feature>
<name>A0A1H2CAR8_9ACTN</name>
<dbReference type="GO" id="GO:0000028">
    <property type="term" value="P:ribosomal small subunit assembly"/>
    <property type="evidence" value="ECO:0007669"/>
    <property type="project" value="TreeGrafter"/>
</dbReference>
<feature type="domain" description="Era-type G" evidence="11">
    <location>
        <begin position="258"/>
        <end position="425"/>
    </location>
</feature>
<dbReference type="HAMAP" id="MF_00367">
    <property type="entry name" value="GTPase_Era"/>
    <property type="match status" value="1"/>
</dbReference>
<keyword evidence="4 6" id="KW-0694">RNA-binding</keyword>
<feature type="region of interest" description="G3" evidence="7">
    <location>
        <begin position="313"/>
        <end position="316"/>
    </location>
</feature>
<keyword evidence="6" id="KW-0963">Cytoplasm</keyword>
<dbReference type="EMBL" id="LT629758">
    <property type="protein sequence ID" value="SDT67521.1"/>
    <property type="molecule type" value="Genomic_DNA"/>
</dbReference>
<evidence type="ECO:0000313" key="12">
    <source>
        <dbReference type="EMBL" id="SDT67521.1"/>
    </source>
</evidence>
<protein>
    <recommendedName>
        <fullName evidence="2 6">GTPase Era</fullName>
    </recommendedName>
</protein>
<feature type="compositionally biased region" description="Basic and acidic residues" evidence="9">
    <location>
        <begin position="105"/>
        <end position="151"/>
    </location>
</feature>
<dbReference type="InterPro" id="IPR030388">
    <property type="entry name" value="G_ERA_dom"/>
</dbReference>
<dbReference type="CDD" id="cd22534">
    <property type="entry name" value="KH-II_Era"/>
    <property type="match status" value="1"/>
</dbReference>
<dbReference type="InterPro" id="IPR015946">
    <property type="entry name" value="KH_dom-like_a/b"/>
</dbReference>
<dbReference type="Gene3D" id="3.30.300.20">
    <property type="match status" value="1"/>
</dbReference>
<evidence type="ECO:0000256" key="7">
    <source>
        <dbReference type="PROSITE-ProRule" id="PRU01050"/>
    </source>
</evidence>
<dbReference type="NCBIfam" id="TIGR00436">
    <property type="entry name" value="era"/>
    <property type="match status" value="1"/>
</dbReference>
<dbReference type="GO" id="GO:0003924">
    <property type="term" value="F:GTPase activity"/>
    <property type="evidence" value="ECO:0007669"/>
    <property type="project" value="UniProtKB-UniRule"/>
</dbReference>
<comment type="subcellular location">
    <subcellularLocation>
        <location evidence="6">Cytoplasm</location>
    </subcellularLocation>
    <subcellularLocation>
        <location evidence="6">Cell membrane</location>
        <topology evidence="6">Peripheral membrane protein</topology>
    </subcellularLocation>
</comment>
<dbReference type="Proteomes" id="UP000198688">
    <property type="component" value="Chromosome I"/>
</dbReference>
<dbReference type="InterPro" id="IPR005662">
    <property type="entry name" value="GTPase_Era-like"/>
</dbReference>
<dbReference type="GO" id="GO:0005886">
    <property type="term" value="C:plasma membrane"/>
    <property type="evidence" value="ECO:0007669"/>
    <property type="project" value="UniProtKB-SubCell"/>
</dbReference>
<dbReference type="CDD" id="cd04163">
    <property type="entry name" value="Era"/>
    <property type="match status" value="1"/>
</dbReference>
<evidence type="ECO:0000256" key="8">
    <source>
        <dbReference type="RuleBase" id="RU003761"/>
    </source>
</evidence>
<dbReference type="InterPro" id="IPR006073">
    <property type="entry name" value="GTP-bd"/>
</dbReference>
<evidence type="ECO:0000256" key="1">
    <source>
        <dbReference type="ARBA" id="ARBA00007921"/>
    </source>
</evidence>
<keyword evidence="6" id="KW-0699">rRNA-binding</keyword>
<keyword evidence="6" id="KW-0690">Ribosome biogenesis</keyword>
<reference evidence="12 13" key="1">
    <citation type="submission" date="2016-10" db="EMBL/GenBank/DDBJ databases">
        <authorList>
            <person name="de Groot N.N."/>
        </authorList>
    </citation>
    <scope>NUCLEOTIDE SEQUENCE [LARGE SCALE GENOMIC DNA]</scope>
    <source>
        <strain evidence="12 13">DSM 43941</strain>
    </source>
</reference>
<dbReference type="NCBIfam" id="NF000908">
    <property type="entry name" value="PRK00089.1"/>
    <property type="match status" value="1"/>
</dbReference>
<feature type="region of interest" description="G5" evidence="7">
    <location>
        <begin position="404"/>
        <end position="406"/>
    </location>
</feature>
<evidence type="ECO:0000256" key="9">
    <source>
        <dbReference type="SAM" id="MobiDB-lite"/>
    </source>
</evidence>
<evidence type="ECO:0000256" key="6">
    <source>
        <dbReference type="HAMAP-Rule" id="MF_00367"/>
    </source>
</evidence>
<dbReference type="PANTHER" id="PTHR42698:SF1">
    <property type="entry name" value="GTPASE ERA, MITOCHONDRIAL"/>
    <property type="match status" value="1"/>
</dbReference>
<gene>
    <name evidence="6" type="primary">era</name>
    <name evidence="12" type="ORF">SAMN04489716_5487</name>
</gene>
<evidence type="ECO:0000259" key="11">
    <source>
        <dbReference type="PROSITE" id="PS51713"/>
    </source>
</evidence>
<dbReference type="GO" id="GO:0005829">
    <property type="term" value="C:cytosol"/>
    <property type="evidence" value="ECO:0007669"/>
    <property type="project" value="TreeGrafter"/>
</dbReference>
<dbReference type="PROSITE" id="PS50823">
    <property type="entry name" value="KH_TYPE_2"/>
    <property type="match status" value="1"/>
</dbReference>
<dbReference type="InterPro" id="IPR004044">
    <property type="entry name" value="KH_dom_type_2"/>
</dbReference>
<feature type="region of interest" description="G4" evidence="7">
    <location>
        <begin position="375"/>
        <end position="378"/>
    </location>
</feature>
<feature type="region of interest" description="Disordered" evidence="9">
    <location>
        <begin position="1"/>
        <end position="182"/>
    </location>
</feature>
<comment type="function">
    <text evidence="6">An essential GTPase that binds both GDP and GTP, with rapid nucleotide exchange. Plays a role in 16S rRNA processing and 30S ribosomal subunit biogenesis and possibly also in cell cycle regulation and energy metabolism.</text>
</comment>
<keyword evidence="13" id="KW-1185">Reference proteome</keyword>
<dbReference type="GO" id="GO:0043024">
    <property type="term" value="F:ribosomal small subunit binding"/>
    <property type="evidence" value="ECO:0007669"/>
    <property type="project" value="TreeGrafter"/>
</dbReference>
<sequence>MAGESQDRRLTAADRRLTAGERNEQRRQERRAARKEAEQAAADQGGRKRGGSAGGSTSRSAGTSGATSTGSRGRGAAAGTGATSGDSSRGGSRTGAGKTGFTRTGADRTGADRAGSDRTGLDRAGSDRTGLDRAGSDRTGLDRTGSDRTGSDRTGSGRAGSDRTGAGKAGAGKTGPAKINVSMTGDAKPVFAKRGASRFGAGRPKAPAKAAVTGVSSAEDAPVGVTATGEPRTSTGFERKKHRHKAARPVEPKDEIYRAGFACFVGRPNAGKSTLTNAIVGQKIAITSNKPQTTRHVIRGILHRPDSQLVLVDTPGLHRPRTLLGERLNDLVREVWSEVDVIGVCFPADEPIGRGDRFISAEVGELKAKVVAVVTKVDLVDPATLTKRLLAVSELYDFAEIIPVSAVSGHQVENLTDVLIRHLPESPQLYPDDVLTDEPEQVLIGELIREAALEGVRDELPHSIAVIVEEMLVEGKTTKIYADLYVERDSQKSIVIGTRGARLKDVGSKARTEIEKLLGRRIYLDLHVRVAKEWQRDPKQLRKLGF</sequence>
<organism evidence="12 13">
    <name type="scientific">Actinoplanes derwentensis</name>
    <dbReference type="NCBI Taxonomy" id="113562"/>
    <lineage>
        <taxon>Bacteria</taxon>
        <taxon>Bacillati</taxon>
        <taxon>Actinomycetota</taxon>
        <taxon>Actinomycetes</taxon>
        <taxon>Micromonosporales</taxon>
        <taxon>Micromonosporaceae</taxon>
        <taxon>Actinoplanes</taxon>
    </lineage>
</organism>
<evidence type="ECO:0000256" key="4">
    <source>
        <dbReference type="ARBA" id="ARBA00022884"/>
    </source>
</evidence>
<dbReference type="PROSITE" id="PS51713">
    <property type="entry name" value="G_ERA"/>
    <property type="match status" value="1"/>
</dbReference>
<dbReference type="NCBIfam" id="TIGR00231">
    <property type="entry name" value="small_GTP"/>
    <property type="match status" value="1"/>
</dbReference>
<feature type="region of interest" description="Disordered" evidence="9">
    <location>
        <begin position="222"/>
        <end position="250"/>
    </location>
</feature>
<keyword evidence="6" id="KW-1003">Cell membrane</keyword>
<dbReference type="InterPro" id="IPR027417">
    <property type="entry name" value="P-loop_NTPase"/>
</dbReference>
<comment type="similarity">
    <text evidence="1 6 7 8">Belongs to the TRAFAC class TrmE-Era-EngA-EngB-Septin-like GTPase superfamily. Era GTPase family.</text>
</comment>
<dbReference type="SUPFAM" id="SSF52540">
    <property type="entry name" value="P-loop containing nucleoside triphosphate hydrolases"/>
    <property type="match status" value="1"/>
</dbReference>
<dbReference type="FunFam" id="3.30.300.20:FF:000003">
    <property type="entry name" value="GTPase Era"/>
    <property type="match status" value="1"/>
</dbReference>
<proteinExistence type="inferred from homology"/>
<dbReference type="InterPro" id="IPR009019">
    <property type="entry name" value="KH_sf_prok-type"/>
</dbReference>
<feature type="binding site" evidence="6">
    <location>
        <begin position="375"/>
        <end position="378"/>
    </location>
    <ligand>
        <name>GTP</name>
        <dbReference type="ChEBI" id="CHEBI:37565"/>
    </ligand>
</feature>
<dbReference type="GO" id="GO:0005525">
    <property type="term" value="F:GTP binding"/>
    <property type="evidence" value="ECO:0007669"/>
    <property type="project" value="UniProtKB-UniRule"/>
</dbReference>
<dbReference type="PANTHER" id="PTHR42698">
    <property type="entry name" value="GTPASE ERA"/>
    <property type="match status" value="1"/>
</dbReference>
<feature type="binding site" evidence="6">
    <location>
        <begin position="313"/>
        <end position="317"/>
    </location>
    <ligand>
        <name>GTP</name>
        <dbReference type="ChEBI" id="CHEBI:37565"/>
    </ligand>
</feature>
<keyword evidence="3 6" id="KW-0547">Nucleotide-binding</keyword>
<evidence type="ECO:0000256" key="5">
    <source>
        <dbReference type="ARBA" id="ARBA00023134"/>
    </source>
</evidence>
<evidence type="ECO:0000259" key="10">
    <source>
        <dbReference type="PROSITE" id="PS50823"/>
    </source>
</evidence>
<feature type="compositionally biased region" description="Low complexity" evidence="9">
    <location>
        <begin position="55"/>
        <end position="71"/>
    </location>
</feature>
<dbReference type="Pfam" id="PF01926">
    <property type="entry name" value="MMR_HSR1"/>
    <property type="match status" value="1"/>
</dbReference>
<feature type="region of interest" description="G1" evidence="7">
    <location>
        <begin position="266"/>
        <end position="273"/>
    </location>
</feature>
<feature type="domain" description="KH type-2" evidence="10">
    <location>
        <begin position="456"/>
        <end position="532"/>
    </location>
</feature>
<dbReference type="Pfam" id="PF07650">
    <property type="entry name" value="KH_2"/>
    <property type="match status" value="1"/>
</dbReference>
<feature type="binding site" evidence="6">
    <location>
        <begin position="266"/>
        <end position="273"/>
    </location>
    <ligand>
        <name>GTP</name>
        <dbReference type="ChEBI" id="CHEBI:37565"/>
    </ligand>
</feature>
<evidence type="ECO:0000313" key="13">
    <source>
        <dbReference type="Proteomes" id="UP000198688"/>
    </source>
</evidence>
<keyword evidence="6" id="KW-0472">Membrane</keyword>
<evidence type="ECO:0000256" key="2">
    <source>
        <dbReference type="ARBA" id="ARBA00020484"/>
    </source>
</evidence>
<dbReference type="InterPro" id="IPR005225">
    <property type="entry name" value="Small_GTP-bd"/>
</dbReference>
<dbReference type="FunFam" id="3.40.50.300:FF:000094">
    <property type="entry name" value="GTPase Era"/>
    <property type="match status" value="1"/>
</dbReference>
<dbReference type="Gene3D" id="3.40.50.300">
    <property type="entry name" value="P-loop containing nucleotide triphosphate hydrolases"/>
    <property type="match status" value="1"/>
</dbReference>